<dbReference type="STRING" id="698492.A0A0E9NAM6"/>
<dbReference type="GO" id="GO:0047429">
    <property type="term" value="F:nucleoside triphosphate diphosphatase activity"/>
    <property type="evidence" value="ECO:0007669"/>
    <property type="project" value="InterPro"/>
</dbReference>
<name>A0A0E9NAM6_SAICN</name>
<evidence type="ECO:0000256" key="2">
    <source>
        <dbReference type="ARBA" id="ARBA00022801"/>
    </source>
</evidence>
<feature type="region of interest" description="Disordered" evidence="3">
    <location>
        <begin position="131"/>
        <end position="241"/>
    </location>
</feature>
<keyword evidence="2" id="KW-0378">Hydrolase</keyword>
<evidence type="ECO:0000256" key="1">
    <source>
        <dbReference type="ARBA" id="ARBA00001968"/>
    </source>
</evidence>
<dbReference type="EMBL" id="BACD03000005">
    <property type="protein sequence ID" value="GAO46771.1"/>
    <property type="molecule type" value="Genomic_DNA"/>
</dbReference>
<dbReference type="HAMAP" id="MF_00528">
    <property type="entry name" value="Maf"/>
    <property type="match status" value="1"/>
</dbReference>
<dbReference type="SUPFAM" id="SSF52972">
    <property type="entry name" value="ITPase-like"/>
    <property type="match status" value="1"/>
</dbReference>
<evidence type="ECO:0000313" key="4">
    <source>
        <dbReference type="EMBL" id="GAO46771.1"/>
    </source>
</evidence>
<reference evidence="4 5" key="3">
    <citation type="journal article" date="2015" name="Genome Announc.">
        <title>Draft Genome Sequence of the Archiascomycetous Yeast Saitoella complicata.</title>
        <authorList>
            <person name="Yamauchi K."/>
            <person name="Kondo S."/>
            <person name="Hamamoto M."/>
            <person name="Takahashi Y."/>
            <person name="Ogura Y."/>
            <person name="Hayashi T."/>
            <person name="Nishida H."/>
        </authorList>
    </citation>
    <scope>NUCLEOTIDE SEQUENCE [LARGE SCALE GENOMIC DNA]</scope>
    <source>
        <strain evidence="4 5">NRRL Y-17804</strain>
    </source>
</reference>
<feature type="compositionally biased region" description="Basic and acidic residues" evidence="3">
    <location>
        <begin position="175"/>
        <end position="234"/>
    </location>
</feature>
<feature type="region of interest" description="Disordered" evidence="3">
    <location>
        <begin position="272"/>
        <end position="310"/>
    </location>
</feature>
<accession>A0A0E9NAM6</accession>
<dbReference type="Pfam" id="PF02545">
    <property type="entry name" value="Maf"/>
    <property type="match status" value="1"/>
</dbReference>
<organism evidence="4 5">
    <name type="scientific">Saitoella complicata (strain BCRC 22490 / CBS 7301 / JCM 7358 / NBRC 10748 / NRRL Y-17804)</name>
    <dbReference type="NCBI Taxonomy" id="698492"/>
    <lineage>
        <taxon>Eukaryota</taxon>
        <taxon>Fungi</taxon>
        <taxon>Dikarya</taxon>
        <taxon>Ascomycota</taxon>
        <taxon>Taphrinomycotina</taxon>
        <taxon>Taphrinomycotina incertae sedis</taxon>
        <taxon>Saitoella</taxon>
    </lineage>
</organism>
<dbReference type="CDD" id="cd00555">
    <property type="entry name" value="Maf"/>
    <property type="match status" value="1"/>
</dbReference>
<dbReference type="NCBIfam" id="TIGR00172">
    <property type="entry name" value="maf"/>
    <property type="match status" value="1"/>
</dbReference>
<comment type="cofactor">
    <cofactor evidence="1">
        <name>a divalent metal cation</name>
        <dbReference type="ChEBI" id="CHEBI:60240"/>
    </cofactor>
</comment>
<reference evidence="4 5" key="2">
    <citation type="journal article" date="2014" name="J. Gen. Appl. Microbiol.">
        <title>The early diverging ascomycetous budding yeast Saitoella complicata has three histone deacetylases belonging to the Clr6, Hos2, and Rpd3 lineages.</title>
        <authorList>
            <person name="Nishida H."/>
            <person name="Matsumoto T."/>
            <person name="Kondo S."/>
            <person name="Hamamoto M."/>
            <person name="Yoshikawa H."/>
        </authorList>
    </citation>
    <scope>NUCLEOTIDE SEQUENCE [LARGE SCALE GENOMIC DNA]</scope>
    <source>
        <strain evidence="4 5">NRRL Y-17804</strain>
    </source>
</reference>
<dbReference type="InterPro" id="IPR029001">
    <property type="entry name" value="ITPase-like_fam"/>
</dbReference>
<evidence type="ECO:0000256" key="3">
    <source>
        <dbReference type="SAM" id="MobiDB-lite"/>
    </source>
</evidence>
<proteinExistence type="inferred from homology"/>
<dbReference type="InterPro" id="IPR003697">
    <property type="entry name" value="Maf-like"/>
</dbReference>
<dbReference type="PANTHER" id="PTHR43213">
    <property type="entry name" value="BIFUNCTIONAL DTTP/UTP PYROPHOSPHATASE/METHYLTRANSFERASE PROTEIN-RELATED"/>
    <property type="match status" value="1"/>
</dbReference>
<protein>
    <submittedName>
        <fullName evidence="4">Uncharacterized protein</fullName>
    </submittedName>
</protein>
<keyword evidence="5" id="KW-1185">Reference proteome</keyword>
<evidence type="ECO:0000313" key="5">
    <source>
        <dbReference type="Proteomes" id="UP000033140"/>
    </source>
</evidence>
<gene>
    <name evidence="4" type="ORF">G7K_0992-t1</name>
</gene>
<reference evidence="4 5" key="1">
    <citation type="journal article" date="2011" name="J. Gen. Appl. Microbiol.">
        <title>Draft genome sequencing of the enigmatic yeast Saitoella complicata.</title>
        <authorList>
            <person name="Nishida H."/>
            <person name="Hamamoto M."/>
            <person name="Sugiyama J."/>
        </authorList>
    </citation>
    <scope>NUCLEOTIDE SEQUENCE [LARGE SCALE GENOMIC DNA]</scope>
    <source>
        <strain evidence="4 5">NRRL Y-17804</strain>
    </source>
</reference>
<dbReference type="PANTHER" id="PTHR43213:SF5">
    <property type="entry name" value="BIFUNCTIONAL DTTP_UTP PYROPHOSPHATASE_METHYLTRANSFERASE PROTEIN-RELATED"/>
    <property type="match status" value="1"/>
</dbReference>
<dbReference type="Proteomes" id="UP000033140">
    <property type="component" value="Unassembled WGS sequence"/>
</dbReference>
<comment type="caution">
    <text evidence="4">The sequence shown here is derived from an EMBL/GenBank/DDBJ whole genome shotgun (WGS) entry which is preliminary data.</text>
</comment>
<sequence length="541" mass="58678">MAGLKMAKERFDADAYLKKQGWKGVGNALKEGGLARPILTSKKFDTLGLGKKTKASAQADTWWDSVFNSQLKNLSVSSSSGAVVLDQKLSVAKNGTGLVSAQATMVNAVKGGGWENPLYKAFVRGSGLQGTFTPPSQLTTTESVVSSEAEEKAKSKKRSRNDSDSTSSKKSKKSRSSDEDKSAKKLAREARKAAEKEVKKAEKRRLKDAAKAEAKRLKKEAKAAEKRAAKEAKKGHSPPTATCSCAHANSLAAYKHPNLTSTSPSNTTTMFSFFSGGNKAPEQPSSFARSSLDKRDPDAPPAYDAPVGEAYPPLDTSLYRHLRGKRIILASASPRRRTLLAQMGLEDVEVVPSGFEENVDKSLLTPWEYVLETASQKALRVYERIVAEGEEPDLVLGFDTIISFGNTVIEKPPSTAAHLTLLKQLRDSSSPHKVFTACVAIAPLTTPRHPGYCLRSHVEETSVKFSASTTDEWIEAYVRSGEGRDKAGGYAIQGRGAVLVERVEGDYGNVVGVPMRGTYQLIERVLFEQGEEEVDGEEEQE</sequence>
<feature type="compositionally biased region" description="Polar residues" evidence="3">
    <location>
        <begin position="131"/>
        <end position="141"/>
    </location>
</feature>
<dbReference type="AlphaFoldDB" id="A0A0E9NAM6"/>
<dbReference type="Gene3D" id="3.90.950.10">
    <property type="match status" value="1"/>
</dbReference>